<reference evidence="9" key="1">
    <citation type="submission" date="2021-01" db="UniProtKB">
        <authorList>
            <consortium name="EnsemblPlants"/>
        </authorList>
    </citation>
    <scope>IDENTIFICATION</scope>
</reference>
<keyword evidence="3" id="KW-0805">Transcription regulation</keyword>
<feature type="domain" description="Myb-like" evidence="7">
    <location>
        <begin position="157"/>
        <end position="207"/>
    </location>
</feature>
<dbReference type="EnsemblPlants" id="Kaladp0045s0459.1.v1.1">
    <property type="protein sequence ID" value="Kaladp0045s0459.1.v1.1"/>
    <property type="gene ID" value="Kaladp0045s0459.v1.1"/>
</dbReference>
<sequence>MKLQNLKSNAANGYTSFFPCPPPLFPSKNLDKEETGGNMRKPSDLNHASVWDEGENTYYFKSNRFDLNERLYGEGRSTDEAAEIKHIYQDCDAEAPNDGRSENIQKLCARGHWRPAEDVKLKELVDQFGPHNWNLIAERLPGRSGKSCRLRWFNQLDPKINKRPFSAEEEEKLLQSHKLFGNKWAMISKLFPGRTDNAVKNHWHVIMARKQREQNICVYKKLKPNPISAASMKEFVACSDESTVTTVSNTGVELMLTPTSVRETPCLFAKSPQPPSPMGSNEGPTHNVIDLNKQQLSEFAGKSEFDSEGSALNSTICMKVHKDKLKVFGDDKDRVNEPGAICSNRFIPLIDFLGLGLA</sequence>
<keyword evidence="5" id="KW-0804">Transcription</keyword>
<dbReference type="SMART" id="SM00717">
    <property type="entry name" value="SANT"/>
    <property type="match status" value="2"/>
</dbReference>
<dbReference type="FunFam" id="1.10.10.60:FF:000060">
    <property type="entry name" value="MYB transcription factor"/>
    <property type="match status" value="1"/>
</dbReference>
<dbReference type="InterPro" id="IPR050560">
    <property type="entry name" value="MYB_TF"/>
</dbReference>
<organism evidence="9 10">
    <name type="scientific">Kalanchoe fedtschenkoi</name>
    <name type="common">Lavender scallops</name>
    <name type="synonym">South American air plant</name>
    <dbReference type="NCBI Taxonomy" id="63787"/>
    <lineage>
        <taxon>Eukaryota</taxon>
        <taxon>Viridiplantae</taxon>
        <taxon>Streptophyta</taxon>
        <taxon>Embryophyta</taxon>
        <taxon>Tracheophyta</taxon>
        <taxon>Spermatophyta</taxon>
        <taxon>Magnoliopsida</taxon>
        <taxon>eudicotyledons</taxon>
        <taxon>Gunneridae</taxon>
        <taxon>Pentapetalae</taxon>
        <taxon>Saxifragales</taxon>
        <taxon>Crassulaceae</taxon>
        <taxon>Kalanchoe</taxon>
    </lineage>
</organism>
<keyword evidence="6" id="KW-0539">Nucleus</keyword>
<evidence type="ECO:0000256" key="4">
    <source>
        <dbReference type="ARBA" id="ARBA00023125"/>
    </source>
</evidence>
<dbReference type="PANTHER" id="PTHR45614:SF259">
    <property type="entry name" value="MYB DOMAIN PROTEIN 89-RELATED"/>
    <property type="match status" value="1"/>
</dbReference>
<dbReference type="PROSITE" id="PS51294">
    <property type="entry name" value="HTH_MYB"/>
    <property type="match status" value="2"/>
</dbReference>
<dbReference type="AlphaFoldDB" id="A0A7N0ZWE7"/>
<evidence type="ECO:0000256" key="5">
    <source>
        <dbReference type="ARBA" id="ARBA00023163"/>
    </source>
</evidence>
<evidence type="ECO:0000256" key="3">
    <source>
        <dbReference type="ARBA" id="ARBA00023015"/>
    </source>
</evidence>
<dbReference type="Pfam" id="PF13921">
    <property type="entry name" value="Myb_DNA-bind_6"/>
    <property type="match status" value="1"/>
</dbReference>
<comment type="subcellular location">
    <subcellularLocation>
        <location evidence="1">Nucleus</location>
    </subcellularLocation>
</comment>
<evidence type="ECO:0000259" key="7">
    <source>
        <dbReference type="PROSITE" id="PS50090"/>
    </source>
</evidence>
<evidence type="ECO:0000259" key="8">
    <source>
        <dbReference type="PROSITE" id="PS51294"/>
    </source>
</evidence>
<name>A0A7N0ZWE7_KALFE</name>
<evidence type="ECO:0000313" key="10">
    <source>
        <dbReference type="Proteomes" id="UP000594263"/>
    </source>
</evidence>
<evidence type="ECO:0000256" key="1">
    <source>
        <dbReference type="ARBA" id="ARBA00004123"/>
    </source>
</evidence>
<dbReference type="GO" id="GO:0000978">
    <property type="term" value="F:RNA polymerase II cis-regulatory region sequence-specific DNA binding"/>
    <property type="evidence" value="ECO:0007669"/>
    <property type="project" value="TreeGrafter"/>
</dbReference>
<proteinExistence type="predicted"/>
<dbReference type="GO" id="GO:0005634">
    <property type="term" value="C:nucleus"/>
    <property type="evidence" value="ECO:0007669"/>
    <property type="project" value="UniProtKB-SubCell"/>
</dbReference>
<dbReference type="GO" id="GO:0000981">
    <property type="term" value="F:DNA-binding transcription factor activity, RNA polymerase II-specific"/>
    <property type="evidence" value="ECO:0007669"/>
    <property type="project" value="TreeGrafter"/>
</dbReference>
<evidence type="ECO:0000256" key="6">
    <source>
        <dbReference type="ARBA" id="ARBA00023242"/>
    </source>
</evidence>
<dbReference type="Proteomes" id="UP000594263">
    <property type="component" value="Unplaced"/>
</dbReference>
<evidence type="ECO:0000256" key="2">
    <source>
        <dbReference type="ARBA" id="ARBA00022737"/>
    </source>
</evidence>
<dbReference type="InterPro" id="IPR017930">
    <property type="entry name" value="Myb_dom"/>
</dbReference>
<feature type="domain" description="HTH myb-type" evidence="8">
    <location>
        <begin position="110"/>
        <end position="156"/>
    </location>
</feature>
<keyword evidence="10" id="KW-1185">Reference proteome</keyword>
<keyword evidence="4" id="KW-0238">DNA-binding</keyword>
<protein>
    <submittedName>
        <fullName evidence="9">Uncharacterized protein</fullName>
    </submittedName>
</protein>
<keyword evidence="2" id="KW-0677">Repeat</keyword>
<dbReference type="PROSITE" id="PS50090">
    <property type="entry name" value="MYB_LIKE"/>
    <property type="match status" value="2"/>
</dbReference>
<dbReference type="Gramene" id="Kaladp0045s0459.1.v1.1">
    <property type="protein sequence ID" value="Kaladp0045s0459.1.v1.1"/>
    <property type="gene ID" value="Kaladp0045s0459.v1.1"/>
</dbReference>
<dbReference type="InterPro" id="IPR009057">
    <property type="entry name" value="Homeodomain-like_sf"/>
</dbReference>
<dbReference type="CDD" id="cd00167">
    <property type="entry name" value="SANT"/>
    <property type="match status" value="2"/>
</dbReference>
<feature type="domain" description="Myb-like" evidence="7">
    <location>
        <begin position="110"/>
        <end position="156"/>
    </location>
</feature>
<dbReference type="PANTHER" id="PTHR45614">
    <property type="entry name" value="MYB PROTEIN-RELATED"/>
    <property type="match status" value="1"/>
</dbReference>
<feature type="domain" description="HTH myb-type" evidence="8">
    <location>
        <begin position="157"/>
        <end position="211"/>
    </location>
</feature>
<dbReference type="Gene3D" id="1.10.10.60">
    <property type="entry name" value="Homeodomain-like"/>
    <property type="match status" value="2"/>
</dbReference>
<accession>A0A7N0ZWE7</accession>
<evidence type="ECO:0000313" key="9">
    <source>
        <dbReference type="EnsemblPlants" id="Kaladp0045s0459.1.v1.1"/>
    </source>
</evidence>
<dbReference type="SUPFAM" id="SSF46689">
    <property type="entry name" value="Homeodomain-like"/>
    <property type="match status" value="1"/>
</dbReference>
<dbReference type="InterPro" id="IPR001005">
    <property type="entry name" value="SANT/Myb"/>
</dbReference>